<dbReference type="InterPro" id="IPR035571">
    <property type="entry name" value="UPF0234-like_C"/>
</dbReference>
<dbReference type="GO" id="GO:0005829">
    <property type="term" value="C:cytosol"/>
    <property type="evidence" value="ECO:0007669"/>
    <property type="project" value="TreeGrafter"/>
</dbReference>
<gene>
    <name evidence="4" type="ORF">EVA68_01155</name>
</gene>
<organism evidence="4 5">
    <name type="scientific">OM182 bacterium</name>
    <dbReference type="NCBI Taxonomy" id="2510334"/>
    <lineage>
        <taxon>Bacteria</taxon>
        <taxon>Pseudomonadati</taxon>
        <taxon>Pseudomonadota</taxon>
        <taxon>Gammaproteobacteria</taxon>
        <taxon>OMG group</taxon>
        <taxon>OM182 clade</taxon>
    </lineage>
</organism>
<dbReference type="Proteomes" id="UP000316199">
    <property type="component" value="Unassembled WGS sequence"/>
</dbReference>
<evidence type="ECO:0000256" key="3">
    <source>
        <dbReference type="HAMAP-Rule" id="MF_00632"/>
    </source>
</evidence>
<sequence>MPSFDIVSEVDTQEIMNAVDQCNREVDSRFDFRGVEATFYYRDDHIRLSADAEIQIDQMLDILRTKLAKRQIDPQVMNLKDKEHSGKRFFQNIEIHEGIDADLARRIVKMIKNEKLKVQIAVQGDQVRVSGKKRDDLQKVIVLLKEANINTPLQFKNFRD</sequence>
<dbReference type="CDD" id="cd11740">
    <property type="entry name" value="YajQ_like"/>
    <property type="match status" value="1"/>
</dbReference>
<evidence type="ECO:0000256" key="1">
    <source>
        <dbReference type="ARBA" id="ARBA00022741"/>
    </source>
</evidence>
<dbReference type="AlphaFoldDB" id="A0A520S518"/>
<dbReference type="InterPro" id="IPR007551">
    <property type="entry name" value="YajQ/Smlt4090-like"/>
</dbReference>
<dbReference type="NCBIfam" id="NF003819">
    <property type="entry name" value="PRK05412.1"/>
    <property type="match status" value="1"/>
</dbReference>
<evidence type="ECO:0000313" key="5">
    <source>
        <dbReference type="Proteomes" id="UP000316199"/>
    </source>
</evidence>
<dbReference type="InterPro" id="IPR036183">
    <property type="entry name" value="YajQ-like_sf"/>
</dbReference>
<dbReference type="Pfam" id="PF04461">
    <property type="entry name" value="YajQ"/>
    <property type="match status" value="1"/>
</dbReference>
<comment type="similarity">
    <text evidence="2 3">Belongs to the YajQ family.</text>
</comment>
<dbReference type="HAMAP" id="MF_00632">
    <property type="entry name" value="UPF0234"/>
    <property type="match status" value="1"/>
</dbReference>
<evidence type="ECO:0000313" key="4">
    <source>
        <dbReference type="EMBL" id="RZO77489.1"/>
    </source>
</evidence>
<dbReference type="InterPro" id="IPR035570">
    <property type="entry name" value="UPF0234_N"/>
</dbReference>
<keyword evidence="1 3" id="KW-0547">Nucleotide-binding</keyword>
<dbReference type="EMBL" id="SHAG01000002">
    <property type="protein sequence ID" value="RZO77489.1"/>
    <property type="molecule type" value="Genomic_DNA"/>
</dbReference>
<dbReference type="SUPFAM" id="SSF89963">
    <property type="entry name" value="YajQ-like"/>
    <property type="match status" value="2"/>
</dbReference>
<dbReference type="Gene3D" id="3.30.70.990">
    <property type="entry name" value="YajQ-like, domain 2"/>
    <property type="match status" value="1"/>
</dbReference>
<evidence type="ECO:0000256" key="2">
    <source>
        <dbReference type="ARBA" id="ARBA00093450"/>
    </source>
</evidence>
<dbReference type="PANTHER" id="PTHR30476">
    <property type="entry name" value="UPF0234 PROTEIN YAJQ"/>
    <property type="match status" value="1"/>
</dbReference>
<comment type="function">
    <text evidence="3">Nucleotide-binding protein.</text>
</comment>
<dbReference type="PANTHER" id="PTHR30476:SF0">
    <property type="entry name" value="UPF0234 PROTEIN YAJQ"/>
    <property type="match status" value="1"/>
</dbReference>
<reference evidence="4 5" key="1">
    <citation type="submission" date="2019-02" db="EMBL/GenBank/DDBJ databases">
        <title>Prokaryotic population dynamics and viral predation in marine succession experiment using metagenomics: the confinement effect.</title>
        <authorList>
            <person name="Haro-Moreno J.M."/>
            <person name="Rodriguez-Valera F."/>
            <person name="Lopez-Perez M."/>
        </authorList>
    </citation>
    <scope>NUCLEOTIDE SEQUENCE [LARGE SCALE GENOMIC DNA]</scope>
    <source>
        <strain evidence="4">MED-G157</strain>
    </source>
</reference>
<name>A0A520S518_9GAMM</name>
<protein>
    <recommendedName>
        <fullName evidence="3">Nucleotide-binding protein EVA68_01155</fullName>
    </recommendedName>
</protein>
<accession>A0A520S518</accession>
<proteinExistence type="inferred from homology"/>
<dbReference type="Gene3D" id="3.30.70.860">
    <property type="match status" value="1"/>
</dbReference>
<dbReference type="GO" id="GO:0000166">
    <property type="term" value="F:nucleotide binding"/>
    <property type="evidence" value="ECO:0007669"/>
    <property type="project" value="UniProtKB-UniRule"/>
</dbReference>
<comment type="caution">
    <text evidence="4">The sequence shown here is derived from an EMBL/GenBank/DDBJ whole genome shotgun (WGS) entry which is preliminary data.</text>
</comment>